<keyword evidence="7" id="KW-1185">Reference proteome</keyword>
<proteinExistence type="predicted"/>
<keyword evidence="4" id="KW-0804">Transcription</keyword>
<gene>
    <name evidence="6" type="ORF">EV193_108131</name>
</gene>
<dbReference type="AlphaFoldDB" id="A0A4Q7KHL9"/>
<feature type="domain" description="ANTAR" evidence="5">
    <location>
        <begin position="169"/>
        <end position="230"/>
    </location>
</feature>
<dbReference type="InterPro" id="IPR003018">
    <property type="entry name" value="GAF"/>
</dbReference>
<sequence>MTGASAEQLAETLVKLADTLVDEFDLADFLHLLADRCVQLVDVDAAGILIVDPHGKLRTVGASVEQTRLIDLFELQQDEGPCLECYRTGEAVVVPDITKADHRWPEFRAAASAAGYGAVHALPMRLRTDVIGALNLFRRQPGALDEASTKIAQAMADVATIGLLQERALRRHETLAEQLQTALNSRVVIEQAKGVLSERLGLTLAEAFDGLRRLARRRNEKITRVATAVINGTIAIEAARPRKNA</sequence>
<evidence type="ECO:0000256" key="1">
    <source>
        <dbReference type="ARBA" id="ARBA00022679"/>
    </source>
</evidence>
<keyword evidence="3" id="KW-0805">Transcription regulation</keyword>
<dbReference type="EMBL" id="SGWQ01000008">
    <property type="protein sequence ID" value="RZS34783.1"/>
    <property type="molecule type" value="Genomic_DNA"/>
</dbReference>
<evidence type="ECO:0000313" key="7">
    <source>
        <dbReference type="Proteomes" id="UP000294257"/>
    </source>
</evidence>
<evidence type="ECO:0000313" key="6">
    <source>
        <dbReference type="EMBL" id="RZS34783.1"/>
    </source>
</evidence>
<dbReference type="InterPro" id="IPR036388">
    <property type="entry name" value="WH-like_DNA-bd_sf"/>
</dbReference>
<organism evidence="6 7">
    <name type="scientific">Herbihabitans rhizosphaerae</name>
    <dbReference type="NCBI Taxonomy" id="1872711"/>
    <lineage>
        <taxon>Bacteria</taxon>
        <taxon>Bacillati</taxon>
        <taxon>Actinomycetota</taxon>
        <taxon>Actinomycetes</taxon>
        <taxon>Pseudonocardiales</taxon>
        <taxon>Pseudonocardiaceae</taxon>
        <taxon>Herbihabitans</taxon>
    </lineage>
</organism>
<accession>A0A4Q7KHL9</accession>
<name>A0A4Q7KHL9_9PSEU</name>
<dbReference type="GO" id="GO:0003723">
    <property type="term" value="F:RNA binding"/>
    <property type="evidence" value="ECO:0007669"/>
    <property type="project" value="InterPro"/>
</dbReference>
<dbReference type="RefSeq" id="WP_242613586.1">
    <property type="nucleotide sequence ID" value="NZ_SGWQ01000008.1"/>
</dbReference>
<evidence type="ECO:0000256" key="4">
    <source>
        <dbReference type="ARBA" id="ARBA00023163"/>
    </source>
</evidence>
<dbReference type="Gene3D" id="3.30.450.40">
    <property type="match status" value="1"/>
</dbReference>
<dbReference type="Pfam" id="PF03861">
    <property type="entry name" value="ANTAR"/>
    <property type="match status" value="1"/>
</dbReference>
<dbReference type="PIRSF" id="PIRSF036625">
    <property type="entry name" value="GAF_ANTAR"/>
    <property type="match status" value="1"/>
</dbReference>
<keyword evidence="1" id="KW-0808">Transferase</keyword>
<evidence type="ECO:0000256" key="3">
    <source>
        <dbReference type="ARBA" id="ARBA00023015"/>
    </source>
</evidence>
<dbReference type="GO" id="GO:0016301">
    <property type="term" value="F:kinase activity"/>
    <property type="evidence" value="ECO:0007669"/>
    <property type="project" value="UniProtKB-KW"/>
</dbReference>
<dbReference type="SUPFAM" id="SSF55781">
    <property type="entry name" value="GAF domain-like"/>
    <property type="match status" value="1"/>
</dbReference>
<protein>
    <submittedName>
        <fullName evidence="6">GAF domain-containing protein</fullName>
    </submittedName>
</protein>
<dbReference type="InterPro" id="IPR029016">
    <property type="entry name" value="GAF-like_dom_sf"/>
</dbReference>
<dbReference type="SUPFAM" id="SSF52172">
    <property type="entry name" value="CheY-like"/>
    <property type="match status" value="1"/>
</dbReference>
<comment type="caution">
    <text evidence="6">The sequence shown here is derived from an EMBL/GenBank/DDBJ whole genome shotgun (WGS) entry which is preliminary data.</text>
</comment>
<dbReference type="InterPro" id="IPR012074">
    <property type="entry name" value="GAF_ANTAR"/>
</dbReference>
<dbReference type="Pfam" id="PF13185">
    <property type="entry name" value="GAF_2"/>
    <property type="match status" value="1"/>
</dbReference>
<dbReference type="Gene3D" id="1.10.10.10">
    <property type="entry name" value="Winged helix-like DNA-binding domain superfamily/Winged helix DNA-binding domain"/>
    <property type="match status" value="1"/>
</dbReference>
<evidence type="ECO:0000259" key="5">
    <source>
        <dbReference type="PROSITE" id="PS50921"/>
    </source>
</evidence>
<evidence type="ECO:0000256" key="2">
    <source>
        <dbReference type="ARBA" id="ARBA00022777"/>
    </source>
</evidence>
<dbReference type="SMART" id="SM01012">
    <property type="entry name" value="ANTAR"/>
    <property type="match status" value="1"/>
</dbReference>
<dbReference type="InterPro" id="IPR011006">
    <property type="entry name" value="CheY-like_superfamily"/>
</dbReference>
<dbReference type="PROSITE" id="PS50921">
    <property type="entry name" value="ANTAR"/>
    <property type="match status" value="1"/>
</dbReference>
<reference evidence="6 7" key="1">
    <citation type="submission" date="2019-02" db="EMBL/GenBank/DDBJ databases">
        <title>Genomic Encyclopedia of Type Strains, Phase IV (KMG-IV): sequencing the most valuable type-strain genomes for metagenomic binning, comparative biology and taxonomic classification.</title>
        <authorList>
            <person name="Goeker M."/>
        </authorList>
    </citation>
    <scope>NUCLEOTIDE SEQUENCE [LARGE SCALE GENOMIC DNA]</scope>
    <source>
        <strain evidence="6 7">DSM 101727</strain>
    </source>
</reference>
<dbReference type="InterPro" id="IPR005561">
    <property type="entry name" value="ANTAR"/>
</dbReference>
<keyword evidence="2" id="KW-0418">Kinase</keyword>
<dbReference type="SMART" id="SM00065">
    <property type="entry name" value="GAF"/>
    <property type="match status" value="1"/>
</dbReference>
<dbReference type="Proteomes" id="UP000294257">
    <property type="component" value="Unassembled WGS sequence"/>
</dbReference>